<name>A0A1D3D4G1_9EIME</name>
<evidence type="ECO:0000313" key="2">
    <source>
        <dbReference type="EMBL" id="OEH78340.1"/>
    </source>
</evidence>
<dbReference type="AlphaFoldDB" id="A0A1D3D4G1"/>
<accession>A0A1D3D4G1</accession>
<organism evidence="2 3">
    <name type="scientific">Cyclospora cayetanensis</name>
    <dbReference type="NCBI Taxonomy" id="88456"/>
    <lineage>
        <taxon>Eukaryota</taxon>
        <taxon>Sar</taxon>
        <taxon>Alveolata</taxon>
        <taxon>Apicomplexa</taxon>
        <taxon>Conoidasida</taxon>
        <taxon>Coccidia</taxon>
        <taxon>Eucoccidiorida</taxon>
        <taxon>Eimeriorina</taxon>
        <taxon>Eimeriidae</taxon>
        <taxon>Cyclospora</taxon>
    </lineage>
</organism>
<keyword evidence="1" id="KW-1133">Transmembrane helix</keyword>
<reference evidence="2 3" key="1">
    <citation type="journal article" date="2016" name="BMC Genomics">
        <title>Comparative genomics reveals Cyclospora cayetanensis possesses coccidia-like metabolism and invasion components but unique surface antigens.</title>
        <authorList>
            <person name="Liu S."/>
            <person name="Wang L."/>
            <person name="Zheng H."/>
            <person name="Xu Z."/>
            <person name="Roellig D.M."/>
            <person name="Li N."/>
            <person name="Frace M.A."/>
            <person name="Tang K."/>
            <person name="Arrowood M.J."/>
            <person name="Moss D.M."/>
            <person name="Zhang L."/>
            <person name="Feng Y."/>
            <person name="Xiao L."/>
        </authorList>
    </citation>
    <scope>NUCLEOTIDE SEQUENCE [LARGE SCALE GENOMIC DNA]</scope>
    <source>
        <strain evidence="2 3">CHN_HEN01</strain>
    </source>
</reference>
<dbReference type="EMBL" id="JROU02000773">
    <property type="protein sequence ID" value="OEH78340.1"/>
    <property type="molecule type" value="Genomic_DNA"/>
</dbReference>
<gene>
    <name evidence="2" type="ORF">cyc_03973</name>
</gene>
<protein>
    <submittedName>
        <fullName evidence="2">Transmembrane protein</fullName>
    </submittedName>
</protein>
<dbReference type="Proteomes" id="UP000095192">
    <property type="component" value="Unassembled WGS sequence"/>
</dbReference>
<sequence>MSVCDSILNRLKSLEVPTPPSANDKTLYLILGVLNCFLFGVGMIIIGVMTADNANLLIGVLQLVLPFVGTEDARTPLSLFEVALECLLSVRVGANISQERSRESLLSLVE</sequence>
<evidence type="ECO:0000256" key="1">
    <source>
        <dbReference type="SAM" id="Phobius"/>
    </source>
</evidence>
<dbReference type="VEuPathDB" id="ToxoDB:cyc_03973"/>
<keyword evidence="1 2" id="KW-0812">Transmembrane</keyword>
<dbReference type="InParanoid" id="A0A1D3D4G1"/>
<evidence type="ECO:0000313" key="3">
    <source>
        <dbReference type="Proteomes" id="UP000095192"/>
    </source>
</evidence>
<keyword evidence="1" id="KW-0472">Membrane</keyword>
<feature type="transmembrane region" description="Helical" evidence="1">
    <location>
        <begin position="27"/>
        <end position="48"/>
    </location>
</feature>
<comment type="caution">
    <text evidence="2">The sequence shown here is derived from an EMBL/GenBank/DDBJ whole genome shotgun (WGS) entry which is preliminary data.</text>
</comment>
<keyword evidence="3" id="KW-1185">Reference proteome</keyword>
<proteinExistence type="predicted"/>